<proteinExistence type="predicted"/>
<keyword evidence="2" id="KW-0812">Transmembrane</keyword>
<dbReference type="EMBL" id="FOUU01000002">
    <property type="protein sequence ID" value="SFM67431.1"/>
    <property type="molecule type" value="Genomic_DNA"/>
</dbReference>
<feature type="transmembrane region" description="Helical" evidence="2">
    <location>
        <begin position="35"/>
        <end position="52"/>
    </location>
</feature>
<evidence type="ECO:0008006" key="5">
    <source>
        <dbReference type="Google" id="ProtNLM"/>
    </source>
</evidence>
<evidence type="ECO:0000256" key="1">
    <source>
        <dbReference type="SAM" id="Coils"/>
    </source>
</evidence>
<evidence type="ECO:0000313" key="3">
    <source>
        <dbReference type="EMBL" id="SFM67431.1"/>
    </source>
</evidence>
<reference evidence="3 4" key="1">
    <citation type="submission" date="2016-10" db="EMBL/GenBank/DDBJ databases">
        <authorList>
            <person name="de Groot N.N."/>
        </authorList>
    </citation>
    <scope>NUCLEOTIDE SEQUENCE [LARGE SCALE GENOMIC DNA]</scope>
    <source>
        <strain evidence="3 4">DSM 9990</strain>
    </source>
</reference>
<dbReference type="AlphaFoldDB" id="A0A1I4SSP0"/>
<keyword evidence="1" id="KW-0175">Coiled coil</keyword>
<protein>
    <recommendedName>
        <fullName evidence="5">DUF2304 domain-containing protein</fullName>
    </recommendedName>
</protein>
<name>A0A1I4SSP0_9BACT</name>
<accession>A0A1I4SSP0</accession>
<dbReference type="RefSeq" id="WP_093394135.1">
    <property type="nucleotide sequence ID" value="NZ_FOUU01000002.1"/>
</dbReference>
<dbReference type="InterPro" id="IPR019277">
    <property type="entry name" value="DUF2304"/>
</dbReference>
<feature type="transmembrane region" description="Helical" evidence="2">
    <location>
        <begin position="6"/>
        <end position="23"/>
    </location>
</feature>
<organism evidence="3 4">
    <name type="scientific">Thermodesulforhabdus norvegica</name>
    <dbReference type="NCBI Taxonomy" id="39841"/>
    <lineage>
        <taxon>Bacteria</taxon>
        <taxon>Pseudomonadati</taxon>
        <taxon>Thermodesulfobacteriota</taxon>
        <taxon>Syntrophobacteria</taxon>
        <taxon>Syntrophobacterales</taxon>
        <taxon>Thermodesulforhabdaceae</taxon>
        <taxon>Thermodesulforhabdus</taxon>
    </lineage>
</organism>
<keyword evidence="4" id="KW-1185">Reference proteome</keyword>
<sequence length="122" mass="14191">MVYYKILTAAIGLLFLAIIIQMIRRDYLHPNYSIWWLFTGICISLLGIFPELADFVAPFLGIRYPPILVMIIGLVVIFFKSLISDIERTKNRAILRKLTQEVSILKEELACLKQQMEDSDRR</sequence>
<dbReference type="OrthoDB" id="5457878at2"/>
<dbReference type="Proteomes" id="UP000199611">
    <property type="component" value="Unassembled WGS sequence"/>
</dbReference>
<gene>
    <name evidence="3" type="ORF">SAMN05660836_01141</name>
</gene>
<dbReference type="Pfam" id="PF10066">
    <property type="entry name" value="DUF2304"/>
    <property type="match status" value="1"/>
</dbReference>
<dbReference type="STRING" id="39841.SAMN05660836_01141"/>
<evidence type="ECO:0000313" key="4">
    <source>
        <dbReference type="Proteomes" id="UP000199611"/>
    </source>
</evidence>
<keyword evidence="2" id="KW-0472">Membrane</keyword>
<feature type="transmembrane region" description="Helical" evidence="2">
    <location>
        <begin position="64"/>
        <end position="83"/>
    </location>
</feature>
<keyword evidence="2" id="KW-1133">Transmembrane helix</keyword>
<feature type="coiled-coil region" evidence="1">
    <location>
        <begin position="95"/>
        <end position="122"/>
    </location>
</feature>
<evidence type="ECO:0000256" key="2">
    <source>
        <dbReference type="SAM" id="Phobius"/>
    </source>
</evidence>